<evidence type="ECO:0000313" key="2">
    <source>
        <dbReference type="Proteomes" id="UP000615446"/>
    </source>
</evidence>
<sequence length="189" mass="22459">MDGFILTIEIGNKPSVYLINNTMVQVVELSASGTRNKKNPESLSKSKVYLVVIRLHCHEVRFRKLYRMWTNSLDYQLLFQIIVLFFYGVKYFCPRTSNCSFPTTQKQHDLSVEDVYDKDELSMKLIVKDHNADMYRVFHSREKFWKFNDSITEHLRSFSEVVEAKEFTYHALHVLKNLYIRRFPTLVNS</sequence>
<gene>
    <name evidence="1" type="ORF">RCL2_001850500</name>
</gene>
<comment type="caution">
    <text evidence="1">The sequence shown here is derived from an EMBL/GenBank/DDBJ whole genome shotgun (WGS) entry which is preliminary data.</text>
</comment>
<accession>A0A8H3QTK6</accession>
<proteinExistence type="predicted"/>
<dbReference type="EMBL" id="BLAL01000206">
    <property type="protein sequence ID" value="GES91698.1"/>
    <property type="molecule type" value="Genomic_DNA"/>
</dbReference>
<reference evidence="1" key="1">
    <citation type="submission" date="2019-10" db="EMBL/GenBank/DDBJ databases">
        <title>Conservation and host-specific expression of non-tandemly repeated heterogenous ribosome RNA gene in arbuscular mycorrhizal fungi.</title>
        <authorList>
            <person name="Maeda T."/>
            <person name="Kobayashi Y."/>
            <person name="Nakagawa T."/>
            <person name="Ezawa T."/>
            <person name="Yamaguchi K."/>
            <person name="Bino T."/>
            <person name="Nishimoto Y."/>
            <person name="Shigenobu S."/>
            <person name="Kawaguchi M."/>
        </authorList>
    </citation>
    <scope>NUCLEOTIDE SEQUENCE</scope>
    <source>
        <strain evidence="1">HR1</strain>
    </source>
</reference>
<name>A0A8H3QTK6_9GLOM</name>
<dbReference type="AlphaFoldDB" id="A0A8H3QTK6"/>
<evidence type="ECO:0000313" key="1">
    <source>
        <dbReference type="EMBL" id="GES91698.1"/>
    </source>
</evidence>
<protein>
    <submittedName>
        <fullName evidence="1">Uncharacterized protein</fullName>
    </submittedName>
</protein>
<dbReference type="Proteomes" id="UP000615446">
    <property type="component" value="Unassembled WGS sequence"/>
</dbReference>
<organism evidence="1 2">
    <name type="scientific">Rhizophagus clarus</name>
    <dbReference type="NCBI Taxonomy" id="94130"/>
    <lineage>
        <taxon>Eukaryota</taxon>
        <taxon>Fungi</taxon>
        <taxon>Fungi incertae sedis</taxon>
        <taxon>Mucoromycota</taxon>
        <taxon>Glomeromycotina</taxon>
        <taxon>Glomeromycetes</taxon>
        <taxon>Glomerales</taxon>
        <taxon>Glomeraceae</taxon>
        <taxon>Rhizophagus</taxon>
    </lineage>
</organism>